<keyword evidence="2" id="KW-1185">Reference proteome</keyword>
<evidence type="ECO:0000313" key="2">
    <source>
        <dbReference type="Proteomes" id="UP000824881"/>
    </source>
</evidence>
<protein>
    <submittedName>
        <fullName evidence="1">Uncharacterized protein</fullName>
    </submittedName>
</protein>
<proteinExistence type="predicted"/>
<organism evidence="1 2">
    <name type="scientific">Pleurotus cornucopiae</name>
    <name type="common">Cornucopia mushroom</name>
    <dbReference type="NCBI Taxonomy" id="5321"/>
    <lineage>
        <taxon>Eukaryota</taxon>
        <taxon>Fungi</taxon>
        <taxon>Dikarya</taxon>
        <taxon>Basidiomycota</taxon>
        <taxon>Agaricomycotina</taxon>
        <taxon>Agaricomycetes</taxon>
        <taxon>Agaricomycetidae</taxon>
        <taxon>Agaricales</taxon>
        <taxon>Pleurotineae</taxon>
        <taxon>Pleurotaceae</taxon>
        <taxon>Pleurotus</taxon>
    </lineage>
</organism>
<sequence length="345" mass="38194">MAAPLTDSFGAMLVGALITMMMYGITNLQTYFYYYAYPKDPFRLKLLVSVLWMLDTLHVAFMGHALYYYLIISYGVPLQLEEGTFSLFVRVASSYDGLLSISSDGQASIAINVLMALAVQWFFSVRIFQLRSGKITLCLAIVSAFFVFAHFCFGIEMVIMCFMKKRFDRQSELNYIAAMPFAVAAILSDVLIAASLCYVLGSTKTSFNGTQNILNKLIIWSINRCILTSAVAIVETIVFVTVPHSLYYFAFDFIIGKRECFSNSTSSKSYPALNSRKSLHGSVVDTSDLSTTADGSIGFRIATARGTENQNHISLRARGSGDLERRGSPYLDAESGSQFVESAKV</sequence>
<dbReference type="Proteomes" id="UP000824881">
    <property type="component" value="Unassembled WGS sequence"/>
</dbReference>
<name>A0ACB7J382_PLECO</name>
<accession>A0ACB7J382</accession>
<evidence type="ECO:0000313" key="1">
    <source>
        <dbReference type="EMBL" id="KAG9224675.1"/>
    </source>
</evidence>
<comment type="caution">
    <text evidence="1">The sequence shown here is derived from an EMBL/GenBank/DDBJ whole genome shotgun (WGS) entry which is preliminary data.</text>
</comment>
<dbReference type="EMBL" id="WQMT02000003">
    <property type="protein sequence ID" value="KAG9224675.1"/>
    <property type="molecule type" value="Genomic_DNA"/>
</dbReference>
<reference evidence="1 2" key="1">
    <citation type="journal article" date="2021" name="Appl. Environ. Microbiol.">
        <title>Genetic linkage and physical mapping for an oyster mushroom Pleurotus cornucopiae and QTL analysis for the trait cap color.</title>
        <authorList>
            <person name="Zhang Y."/>
            <person name="Gao W."/>
            <person name="Sonnenberg A."/>
            <person name="Chen Q."/>
            <person name="Zhang J."/>
            <person name="Huang C."/>
        </authorList>
    </citation>
    <scope>NUCLEOTIDE SEQUENCE [LARGE SCALE GENOMIC DNA]</scope>
    <source>
        <strain evidence="1">CCMSSC00406</strain>
    </source>
</reference>
<gene>
    <name evidence="1" type="ORF">CCMSSC00406_0002174</name>
</gene>